<sequence length="371" mass="42210">MGNNVVTLQYWRMTNVNNSQPLNGDNPPNRATQALSTHTEASDDSRQHSTESYERRISEGVGSRSIHRRWRNKSAANKATRYRDRGERNLLGAVAYNAKRKTRIAQLHHRFLDAEARVHIMSNSKPCHQQESEEPSSQAMHHKQCIGPPVLETVRRPNRKGAKLLDIRASRAIYKEKVARLQRKLLDAEPLQTFSTNCDKVMADWNLLKSETMISVDSSSDPCIIRSFRAIGLILSGRQGSSLLRRLAFVRLAELLSFLELVISFERDSGRVVRERSYSNASIAIDMYMSAQEHDAKPDGLRRQLKERKRVGAVWKRLSEPSPLLVLMYSEAAEAIVEDPERTNVWTLRSAAAKIMKECPNELLSRLHFAG</sequence>
<evidence type="ECO:0000256" key="1">
    <source>
        <dbReference type="SAM" id="MobiDB-lite"/>
    </source>
</evidence>
<gene>
    <name evidence="2" type="ORF">NW762_012854</name>
</gene>
<evidence type="ECO:0000313" key="3">
    <source>
        <dbReference type="Proteomes" id="UP001152049"/>
    </source>
</evidence>
<reference evidence="2" key="1">
    <citation type="submission" date="2022-09" db="EMBL/GenBank/DDBJ databases">
        <title>Fusarium specimens isolated from Avocado Roots.</title>
        <authorList>
            <person name="Stajich J."/>
            <person name="Roper C."/>
            <person name="Heimlech-Rivalta G."/>
        </authorList>
    </citation>
    <scope>NUCLEOTIDE SEQUENCE</scope>
    <source>
        <strain evidence="2">CF00136</strain>
    </source>
</reference>
<feature type="compositionally biased region" description="Polar residues" evidence="1">
    <location>
        <begin position="29"/>
        <end position="39"/>
    </location>
</feature>
<dbReference type="EMBL" id="JAOQAZ010000037">
    <property type="protein sequence ID" value="KAJ4248084.1"/>
    <property type="molecule type" value="Genomic_DNA"/>
</dbReference>
<protein>
    <submittedName>
        <fullName evidence="2">Uncharacterized protein</fullName>
    </submittedName>
</protein>
<evidence type="ECO:0000313" key="2">
    <source>
        <dbReference type="EMBL" id="KAJ4248084.1"/>
    </source>
</evidence>
<keyword evidence="3" id="KW-1185">Reference proteome</keyword>
<dbReference type="Proteomes" id="UP001152049">
    <property type="component" value="Unassembled WGS sequence"/>
</dbReference>
<feature type="compositionally biased region" description="Basic and acidic residues" evidence="1">
    <location>
        <begin position="40"/>
        <end position="58"/>
    </location>
</feature>
<name>A0A9W8RN34_9HYPO</name>
<accession>A0A9W8RN34</accession>
<organism evidence="2 3">
    <name type="scientific">Fusarium torreyae</name>
    <dbReference type="NCBI Taxonomy" id="1237075"/>
    <lineage>
        <taxon>Eukaryota</taxon>
        <taxon>Fungi</taxon>
        <taxon>Dikarya</taxon>
        <taxon>Ascomycota</taxon>
        <taxon>Pezizomycotina</taxon>
        <taxon>Sordariomycetes</taxon>
        <taxon>Hypocreomycetidae</taxon>
        <taxon>Hypocreales</taxon>
        <taxon>Nectriaceae</taxon>
        <taxon>Fusarium</taxon>
    </lineage>
</organism>
<proteinExistence type="predicted"/>
<feature type="region of interest" description="Disordered" evidence="1">
    <location>
        <begin position="16"/>
        <end position="81"/>
    </location>
</feature>
<dbReference type="OrthoDB" id="5242801at2759"/>
<comment type="caution">
    <text evidence="2">The sequence shown here is derived from an EMBL/GenBank/DDBJ whole genome shotgun (WGS) entry which is preliminary data.</text>
</comment>
<dbReference type="AlphaFoldDB" id="A0A9W8RN34"/>